<gene>
    <name evidence="1" type="ORF">EDD69_11219</name>
</gene>
<keyword evidence="2" id="KW-1185">Reference proteome</keyword>
<dbReference type="Gene3D" id="1.10.340.20">
    <property type="entry name" value="Apc36109-like domain"/>
    <property type="match status" value="1"/>
</dbReference>
<evidence type="ECO:0000313" key="1">
    <source>
        <dbReference type="EMBL" id="TCL47309.1"/>
    </source>
</evidence>
<comment type="caution">
    <text evidence="1">The sequence shown here is derived from an EMBL/GenBank/DDBJ whole genome shotgun (WGS) entry which is preliminary data.</text>
</comment>
<dbReference type="RefSeq" id="WP_424565354.1">
    <property type="nucleotide sequence ID" value="NZ_SLUL01000012.1"/>
</dbReference>
<name>A0A4R1QD03_9BACL</name>
<dbReference type="SUPFAM" id="SSF116922">
    <property type="entry name" value="YugE-like"/>
    <property type="match status" value="1"/>
</dbReference>
<dbReference type="Proteomes" id="UP000295658">
    <property type="component" value="Unassembled WGS sequence"/>
</dbReference>
<proteinExistence type="predicted"/>
<dbReference type="InterPro" id="IPR023162">
    <property type="entry name" value="Apc36109-like_dom_sf"/>
</dbReference>
<dbReference type="AlphaFoldDB" id="A0A4R1QD03"/>
<dbReference type="EMBL" id="SLUL01000012">
    <property type="protein sequence ID" value="TCL47309.1"/>
    <property type="molecule type" value="Genomic_DNA"/>
</dbReference>
<reference evidence="1 2" key="1">
    <citation type="submission" date="2019-03" db="EMBL/GenBank/DDBJ databases">
        <title>Genomic Encyclopedia of Type Strains, Phase IV (KMG-IV): sequencing the most valuable type-strain genomes for metagenomic binning, comparative biology and taxonomic classification.</title>
        <authorList>
            <person name="Goeker M."/>
        </authorList>
    </citation>
    <scope>NUCLEOTIDE SEQUENCE [LARGE SCALE GENOMIC DNA]</scope>
    <source>
        <strain evidence="1 2">DSM 24979</strain>
    </source>
</reference>
<organism evidence="1 2">
    <name type="scientific">Thermolongibacillus altinsuensis</name>
    <dbReference type="NCBI Taxonomy" id="575256"/>
    <lineage>
        <taxon>Bacteria</taxon>
        <taxon>Bacillati</taxon>
        <taxon>Bacillota</taxon>
        <taxon>Bacilli</taxon>
        <taxon>Bacillales</taxon>
        <taxon>Anoxybacillaceae</taxon>
        <taxon>Thermolongibacillus</taxon>
    </lineage>
</organism>
<protein>
    <submittedName>
        <fullName evidence="1">Uncharacterized protein DUF1871</fullName>
    </submittedName>
</protein>
<dbReference type="InterPro" id="IPR015053">
    <property type="entry name" value="DUF1871"/>
</dbReference>
<sequence>MNMNMQKMNMMLLDMIQHWDPFGYGSDAYETEAVDVLQAVHEYDEIRPLAEKIQAIYEFSFEEVIPFEKCVKMAEQLLKAKNEVECGF</sequence>
<evidence type="ECO:0000313" key="2">
    <source>
        <dbReference type="Proteomes" id="UP000295658"/>
    </source>
</evidence>
<dbReference type="Pfam" id="PF08958">
    <property type="entry name" value="DUF1871"/>
    <property type="match status" value="1"/>
</dbReference>
<accession>A0A4R1QD03</accession>